<dbReference type="Proteomes" id="UP000595140">
    <property type="component" value="Unassembled WGS sequence"/>
</dbReference>
<evidence type="ECO:0000313" key="2">
    <source>
        <dbReference type="Proteomes" id="UP000595140"/>
    </source>
</evidence>
<proteinExistence type="predicted"/>
<reference evidence="1 2" key="1">
    <citation type="submission" date="2018-04" db="EMBL/GenBank/DDBJ databases">
        <authorList>
            <person name="Vogel A."/>
        </authorList>
    </citation>
    <scope>NUCLEOTIDE SEQUENCE [LARGE SCALE GENOMIC DNA]</scope>
</reference>
<name>A0A484KZW5_9ASTE</name>
<sequence>MELRLFVSPLDPVFDSPSSVGVLSFFSQFMAEFKLGTYSMFASDMPNNQLWRDGPSCSSIPQSPVFESQLQSFHF</sequence>
<accession>A0A484KZW5</accession>
<dbReference type="AlphaFoldDB" id="A0A484KZW5"/>
<dbReference type="EMBL" id="OOIL02000813">
    <property type="protein sequence ID" value="VFQ69669.1"/>
    <property type="molecule type" value="Genomic_DNA"/>
</dbReference>
<evidence type="ECO:0000313" key="1">
    <source>
        <dbReference type="EMBL" id="VFQ69669.1"/>
    </source>
</evidence>
<gene>
    <name evidence="1" type="ORF">CCAM_LOCUS11445</name>
</gene>
<protein>
    <submittedName>
        <fullName evidence="1">Uncharacterized protein</fullName>
    </submittedName>
</protein>
<organism evidence="1 2">
    <name type="scientific">Cuscuta campestris</name>
    <dbReference type="NCBI Taxonomy" id="132261"/>
    <lineage>
        <taxon>Eukaryota</taxon>
        <taxon>Viridiplantae</taxon>
        <taxon>Streptophyta</taxon>
        <taxon>Embryophyta</taxon>
        <taxon>Tracheophyta</taxon>
        <taxon>Spermatophyta</taxon>
        <taxon>Magnoliopsida</taxon>
        <taxon>eudicotyledons</taxon>
        <taxon>Gunneridae</taxon>
        <taxon>Pentapetalae</taxon>
        <taxon>asterids</taxon>
        <taxon>lamiids</taxon>
        <taxon>Solanales</taxon>
        <taxon>Convolvulaceae</taxon>
        <taxon>Cuscuteae</taxon>
        <taxon>Cuscuta</taxon>
        <taxon>Cuscuta subgen. Grammica</taxon>
        <taxon>Cuscuta sect. Cleistogrammica</taxon>
    </lineage>
</organism>
<keyword evidence="2" id="KW-1185">Reference proteome</keyword>